<accession>A0A1B7KZ23</accession>
<evidence type="ECO:0000313" key="1">
    <source>
        <dbReference type="EMBL" id="OAT75314.1"/>
    </source>
</evidence>
<protein>
    <submittedName>
        <fullName evidence="1">Transcriptional regulator</fullName>
    </submittedName>
</protein>
<organism evidence="1 2">
    <name type="scientific">Mangrovibacter phragmitis</name>
    <dbReference type="NCBI Taxonomy" id="1691903"/>
    <lineage>
        <taxon>Bacteria</taxon>
        <taxon>Pseudomonadati</taxon>
        <taxon>Pseudomonadota</taxon>
        <taxon>Gammaproteobacteria</taxon>
        <taxon>Enterobacterales</taxon>
        <taxon>Enterobacteriaceae</taxon>
        <taxon>Mangrovibacter</taxon>
    </lineage>
</organism>
<dbReference type="EMBL" id="LYRP01000048">
    <property type="protein sequence ID" value="OAT75314.1"/>
    <property type="molecule type" value="Genomic_DNA"/>
</dbReference>
<dbReference type="NCBIfam" id="NF007592">
    <property type="entry name" value="PRK10234.1"/>
    <property type="match status" value="1"/>
</dbReference>
<dbReference type="AlphaFoldDB" id="A0A1B7KZ23"/>
<evidence type="ECO:0000313" key="2">
    <source>
        <dbReference type="Proteomes" id="UP000078225"/>
    </source>
</evidence>
<dbReference type="PIRSF" id="PIRSF011474">
    <property type="entry name" value="Glucitol_operon_activator"/>
    <property type="match status" value="1"/>
</dbReference>
<sequence length="119" mass="13302">MVSALITLAAIAWFSQMVLGAWQIYRFNRAFDALCLKGRVGVGRSGGRFRPRVVVAIALDEQERVIDSFLMKGLTIFAKPRALPNIQGLSKQQLQSDVIFPNDQNCQNALLLALKLKQR</sequence>
<name>A0A1B7KZ23_9ENTR</name>
<dbReference type="STRING" id="1691903.A9B99_15720"/>
<proteinExistence type="predicted"/>
<comment type="caution">
    <text evidence="1">The sequence shown here is derived from an EMBL/GenBank/DDBJ whole genome shotgun (WGS) entry which is preliminary data.</text>
</comment>
<dbReference type="RefSeq" id="WP_064600901.1">
    <property type="nucleotide sequence ID" value="NZ_CP134782.1"/>
</dbReference>
<dbReference type="Proteomes" id="UP000078225">
    <property type="component" value="Unassembled WGS sequence"/>
</dbReference>
<gene>
    <name evidence="1" type="ORF">A9B99_15720</name>
</gene>
<dbReference type="InterPro" id="IPR009693">
    <property type="entry name" value="Glucitol_operon_activator"/>
</dbReference>
<keyword evidence="2" id="KW-1185">Reference proteome</keyword>
<dbReference type="OrthoDB" id="4774974at2"/>
<dbReference type="Pfam" id="PF06923">
    <property type="entry name" value="GutM"/>
    <property type="match status" value="1"/>
</dbReference>
<reference evidence="2" key="1">
    <citation type="submission" date="2016-05" db="EMBL/GenBank/DDBJ databases">
        <authorList>
            <person name="Behera P."/>
            <person name="Vaishampayan P."/>
            <person name="Singh N."/>
            <person name="Raina V."/>
            <person name="Suar M."/>
            <person name="Pattnaik A."/>
            <person name="Rastogi G."/>
        </authorList>
    </citation>
    <scope>NUCLEOTIDE SEQUENCE [LARGE SCALE GENOMIC DNA]</scope>
    <source>
        <strain evidence="2">MP23</strain>
    </source>
</reference>